<dbReference type="PANTHER" id="PTHR13891">
    <property type="entry name" value="CYTOCHROME C OXIDASE ASSEMBLY FACTOR 7"/>
    <property type="match status" value="1"/>
</dbReference>
<dbReference type="EC" id="3.5.2.6" evidence="3"/>
<evidence type="ECO:0000256" key="5">
    <source>
        <dbReference type="ARBA" id="ARBA00022801"/>
    </source>
</evidence>
<dbReference type="SMART" id="SM00671">
    <property type="entry name" value="SEL1"/>
    <property type="match status" value="3"/>
</dbReference>
<evidence type="ECO:0000256" key="7">
    <source>
        <dbReference type="ARBA" id="ARBA00023157"/>
    </source>
</evidence>
<dbReference type="KEGG" id="crx:CRECT_1079"/>
<accession>A0A6G5QMD3</accession>
<keyword evidence="8" id="KW-0046">Antibiotic resistance</keyword>
<dbReference type="InterPro" id="IPR040239">
    <property type="entry name" value="HcpB-like"/>
</dbReference>
<dbReference type="Proteomes" id="UP000502377">
    <property type="component" value="Chromosome"/>
</dbReference>
<dbReference type="InterPro" id="IPR011990">
    <property type="entry name" value="TPR-like_helical_dom_sf"/>
</dbReference>
<evidence type="ECO:0000256" key="2">
    <source>
        <dbReference type="ARBA" id="ARBA00008486"/>
    </source>
</evidence>
<comment type="catalytic activity">
    <reaction evidence="1">
        <text>a beta-lactam + H2O = a substituted beta-amino acid</text>
        <dbReference type="Rhea" id="RHEA:20401"/>
        <dbReference type="ChEBI" id="CHEBI:15377"/>
        <dbReference type="ChEBI" id="CHEBI:35627"/>
        <dbReference type="ChEBI" id="CHEBI:140347"/>
        <dbReference type="EC" id="3.5.2.6"/>
    </reaction>
</comment>
<dbReference type="AlphaFoldDB" id="A0A6G5QMD3"/>
<dbReference type="RefSeq" id="WP_002945412.1">
    <property type="nucleotide sequence ID" value="NZ_CP012543.1"/>
</dbReference>
<evidence type="ECO:0000256" key="8">
    <source>
        <dbReference type="ARBA" id="ARBA00023251"/>
    </source>
</evidence>
<evidence type="ECO:0000256" key="4">
    <source>
        <dbReference type="ARBA" id="ARBA00022737"/>
    </source>
</evidence>
<dbReference type="Pfam" id="PF08238">
    <property type="entry name" value="Sel1"/>
    <property type="match status" value="3"/>
</dbReference>
<evidence type="ECO:0000313" key="10">
    <source>
        <dbReference type="Proteomes" id="UP000502377"/>
    </source>
</evidence>
<dbReference type="SUPFAM" id="SSF81901">
    <property type="entry name" value="HCP-like"/>
    <property type="match status" value="1"/>
</dbReference>
<keyword evidence="5" id="KW-0378">Hydrolase</keyword>
<comment type="similarity">
    <text evidence="2">Belongs to the hcp beta-lactamase family.</text>
</comment>
<evidence type="ECO:0000313" key="9">
    <source>
        <dbReference type="EMBL" id="QCD46742.1"/>
    </source>
</evidence>
<dbReference type="Gene3D" id="1.25.40.10">
    <property type="entry name" value="Tetratricopeptide repeat domain"/>
    <property type="match status" value="1"/>
</dbReference>
<keyword evidence="7" id="KW-1015">Disulfide bond</keyword>
<organism evidence="9 10">
    <name type="scientific">Campylobacter rectus</name>
    <name type="common">Wolinella recta</name>
    <dbReference type="NCBI Taxonomy" id="203"/>
    <lineage>
        <taxon>Bacteria</taxon>
        <taxon>Pseudomonadati</taxon>
        <taxon>Campylobacterota</taxon>
        <taxon>Epsilonproteobacteria</taxon>
        <taxon>Campylobacterales</taxon>
        <taxon>Campylobacteraceae</taxon>
        <taxon>Campylobacter</taxon>
    </lineage>
</organism>
<name>A0A6G5QMD3_CAMRE</name>
<gene>
    <name evidence="9" type="ORF">CRECT_1079</name>
</gene>
<dbReference type="EMBL" id="CP012543">
    <property type="protein sequence ID" value="QCD46742.1"/>
    <property type="molecule type" value="Genomic_DNA"/>
</dbReference>
<proteinExistence type="inferred from homology"/>
<keyword evidence="6" id="KW-0802">TPR repeat</keyword>
<reference evidence="9 10" key="1">
    <citation type="submission" date="2016-07" db="EMBL/GenBank/DDBJ databases">
        <title>Comparative genomics of the Campylobacter concisus group.</title>
        <authorList>
            <person name="Miller W.G."/>
            <person name="Yee E."/>
            <person name="Chapman M.H."/>
            <person name="Huynh S."/>
            <person name="Bono J.L."/>
            <person name="On S.L.W."/>
            <person name="StLeger J."/>
            <person name="Foster G."/>
            <person name="Parker C.T."/>
        </authorList>
    </citation>
    <scope>NUCLEOTIDE SEQUENCE [LARGE SCALE GENOMIC DNA]</scope>
    <source>
        <strain evidence="9 10">ATCC 33238</strain>
    </source>
</reference>
<evidence type="ECO:0000256" key="1">
    <source>
        <dbReference type="ARBA" id="ARBA00001526"/>
    </source>
</evidence>
<dbReference type="GO" id="GO:0046677">
    <property type="term" value="P:response to antibiotic"/>
    <property type="evidence" value="ECO:0007669"/>
    <property type="project" value="UniProtKB-KW"/>
</dbReference>
<evidence type="ECO:0000256" key="3">
    <source>
        <dbReference type="ARBA" id="ARBA00012865"/>
    </source>
</evidence>
<dbReference type="InterPro" id="IPR006597">
    <property type="entry name" value="Sel1-like"/>
</dbReference>
<dbReference type="GO" id="GO:0008800">
    <property type="term" value="F:beta-lactamase activity"/>
    <property type="evidence" value="ECO:0007669"/>
    <property type="project" value="UniProtKB-EC"/>
</dbReference>
<evidence type="ECO:0000256" key="6">
    <source>
        <dbReference type="ARBA" id="ARBA00022803"/>
    </source>
</evidence>
<keyword evidence="4" id="KW-0677">Repeat</keyword>
<protein>
    <recommendedName>
        <fullName evidence="3">beta-lactamase</fullName>
        <ecNumber evidence="3">3.5.2.6</ecNumber>
    </recommendedName>
</protein>
<sequence>MKADACESVPYLAESEIKILVGARDYAKAAKLYDKTCELKSPIGCAFLGAFYRDGRGVAQSYEKAAEIFTKTCEIDSGNGCYDLAELHEGGLGVGQDIKTAMKYLDKACELGDLKACDRRP</sequence>
<dbReference type="PANTHER" id="PTHR13891:SF1">
    <property type="entry name" value="CYTOCHROME C OXIDASE ASSEMBLY FACTOR 7"/>
    <property type="match status" value="1"/>
</dbReference>